<evidence type="ECO:0000256" key="3">
    <source>
        <dbReference type="ARBA" id="ARBA00008900"/>
    </source>
</evidence>
<evidence type="ECO:0000256" key="1">
    <source>
        <dbReference type="ARBA" id="ARBA00002285"/>
    </source>
</evidence>
<dbReference type="Gene3D" id="3.30.479.10">
    <property type="entry name" value="6-pyruvoyl tetrahydropterin synthase/QueD"/>
    <property type="match status" value="1"/>
</dbReference>
<dbReference type="PANTHER" id="PTHR12589:SF7">
    <property type="entry name" value="6-PYRUVOYL TETRAHYDROBIOPTERIN SYNTHASE"/>
    <property type="match status" value="1"/>
</dbReference>
<dbReference type="PIRSF" id="PIRSF006113">
    <property type="entry name" value="PTP_synth"/>
    <property type="match status" value="1"/>
</dbReference>
<dbReference type="InterPro" id="IPR007115">
    <property type="entry name" value="6-PTP_synth/QueD"/>
</dbReference>
<comment type="similarity">
    <text evidence="3 9">Belongs to the PTPS family. QueD subfamily.</text>
</comment>
<evidence type="ECO:0000313" key="11">
    <source>
        <dbReference type="Proteomes" id="UP001354971"/>
    </source>
</evidence>
<proteinExistence type="inferred from homology"/>
<keyword evidence="11" id="KW-1185">Reference proteome</keyword>
<dbReference type="SUPFAM" id="SSF55620">
    <property type="entry name" value="Tetrahydrobiopterin biosynthesis enzymes-like"/>
    <property type="match status" value="1"/>
</dbReference>
<dbReference type="InterPro" id="IPR038418">
    <property type="entry name" value="6-PTP_synth/QueD_sf"/>
</dbReference>
<dbReference type="PANTHER" id="PTHR12589">
    <property type="entry name" value="PYRUVOYL TETRAHYDROBIOPTERIN SYNTHASE"/>
    <property type="match status" value="1"/>
</dbReference>
<evidence type="ECO:0000256" key="4">
    <source>
        <dbReference type="ARBA" id="ARBA00018141"/>
    </source>
</evidence>
<keyword evidence="6 9" id="KW-0862">Zinc</keyword>
<comment type="function">
    <text evidence="1">Catalyzes the conversion of 7,8-dihydroneopterin triphosphate (H2NTP) to 6-carboxy-5,6,7,8-tetrahydropterin (CPH4) and acetaldehyde.</text>
</comment>
<evidence type="ECO:0000256" key="6">
    <source>
        <dbReference type="ARBA" id="ARBA00022833"/>
    </source>
</evidence>
<accession>A0ABU7LR80</accession>
<evidence type="ECO:0000313" key="10">
    <source>
        <dbReference type="EMBL" id="MEE2526420.1"/>
    </source>
</evidence>
<dbReference type="RefSeq" id="WP_330199083.1">
    <property type="nucleotide sequence ID" value="NZ_JAZDRP010000004.1"/>
</dbReference>
<dbReference type="EC" id="4.-.-.-" evidence="9"/>
<organism evidence="10 11">
    <name type="scientific">Hyphobacterium lacteum</name>
    <dbReference type="NCBI Taxonomy" id="3116575"/>
    <lineage>
        <taxon>Bacteria</taxon>
        <taxon>Pseudomonadati</taxon>
        <taxon>Pseudomonadota</taxon>
        <taxon>Alphaproteobacteria</taxon>
        <taxon>Maricaulales</taxon>
        <taxon>Maricaulaceae</taxon>
        <taxon>Hyphobacterium</taxon>
    </lineage>
</organism>
<reference evidence="10 11" key="1">
    <citation type="submission" date="2024-01" db="EMBL/GenBank/DDBJ databases">
        <title>Hyphobacterium bacterium isolated from marine sediment.</title>
        <authorList>
            <person name="Zhao S."/>
        </authorList>
    </citation>
    <scope>NUCLEOTIDE SEQUENCE [LARGE SCALE GENOMIC DNA]</scope>
    <source>
        <strain evidence="11">HN65</strain>
    </source>
</reference>
<evidence type="ECO:0000256" key="7">
    <source>
        <dbReference type="ARBA" id="ARBA00023239"/>
    </source>
</evidence>
<dbReference type="Pfam" id="PF01242">
    <property type="entry name" value="PTPS"/>
    <property type="match status" value="1"/>
</dbReference>
<protein>
    <recommendedName>
        <fullName evidence="4 9">6-carboxy-5,6,7,8-tetrahydropterin synthase</fullName>
        <ecNumber evidence="9">4.-.-.-</ecNumber>
    </recommendedName>
</protein>
<comment type="pathway">
    <text evidence="2 9">Purine metabolism; 7-cyano-7-deazaguanine biosynthesis.</text>
</comment>
<comment type="caution">
    <text evidence="10">The sequence shown here is derived from an EMBL/GenBank/DDBJ whole genome shotgun (WGS) entry which is preliminary data.</text>
</comment>
<name>A0ABU7LR80_9PROT</name>
<sequence>MTTTRLEITKDFTFEAAHYFEHEAADHPFARMHGHSFAGSVTLAGAPNDKGWIKDTWKIEQIVKGVISQLDHHLLNEVEGLSKPSLENICDWLFDRLEDRLPGLVAVEVGRPSCGERAVLRRG</sequence>
<comment type="cofactor">
    <cofactor evidence="9">
        <name>Zn(2+)</name>
        <dbReference type="ChEBI" id="CHEBI:29105"/>
    </cofactor>
    <text evidence="9">Binds 1 zinc ion per subunit.</text>
</comment>
<keyword evidence="9" id="KW-0671">Queuosine biosynthesis</keyword>
<keyword evidence="5 9" id="KW-0479">Metal-binding</keyword>
<dbReference type="Proteomes" id="UP001354971">
    <property type="component" value="Unassembled WGS sequence"/>
</dbReference>
<gene>
    <name evidence="10" type="ORF">V0U79_08580</name>
</gene>
<comment type="catalytic activity">
    <reaction evidence="8 9">
        <text>7,8-dihydroneopterin 3'-triphosphate + H2O = 6-carboxy-5,6,7,8-tetrahydropterin + triphosphate + acetaldehyde + 2 H(+)</text>
        <dbReference type="Rhea" id="RHEA:27966"/>
        <dbReference type="ChEBI" id="CHEBI:15343"/>
        <dbReference type="ChEBI" id="CHEBI:15377"/>
        <dbReference type="ChEBI" id="CHEBI:15378"/>
        <dbReference type="ChEBI" id="CHEBI:18036"/>
        <dbReference type="ChEBI" id="CHEBI:58462"/>
        <dbReference type="ChEBI" id="CHEBI:61032"/>
        <dbReference type="EC" id="4.1.2.50"/>
    </reaction>
</comment>
<dbReference type="EMBL" id="JAZDRP010000004">
    <property type="protein sequence ID" value="MEE2526420.1"/>
    <property type="molecule type" value="Genomic_DNA"/>
</dbReference>
<evidence type="ECO:0000256" key="5">
    <source>
        <dbReference type="ARBA" id="ARBA00022723"/>
    </source>
</evidence>
<evidence type="ECO:0000256" key="2">
    <source>
        <dbReference type="ARBA" id="ARBA00005061"/>
    </source>
</evidence>
<evidence type="ECO:0000256" key="9">
    <source>
        <dbReference type="PIRNR" id="PIRNR006113"/>
    </source>
</evidence>
<evidence type="ECO:0000256" key="8">
    <source>
        <dbReference type="ARBA" id="ARBA00048807"/>
    </source>
</evidence>
<keyword evidence="7 9" id="KW-0456">Lyase</keyword>